<proteinExistence type="predicted"/>
<keyword evidence="1" id="KW-1133">Transmembrane helix</keyword>
<feature type="domain" description="Restriction endonuclease type IV Mrr" evidence="2">
    <location>
        <begin position="91"/>
        <end position="198"/>
    </location>
</feature>
<sequence length="212" mass="24461">MNQRQRKNIIELVRISLLLFCVGYVLLNRLSIPYLIASIVIPQVIAWLLGTILPKVTSPTDKRNKQSIKSSRPKKISSKKLSYTELMTEKIDNLSGEDFEKLVYYYFKDKKFKPQLTEKSGDHGVDLVIEDPNDGLKIAVQCKRWKNNVGNGDLIKLHGGKRFYKCQKSLFITTSFYTPKAKEFASECNIDTWNGLQVQSKIDGWRKRKNNI</sequence>
<dbReference type="InterPro" id="IPR011335">
    <property type="entry name" value="Restrct_endonuc-II-like"/>
</dbReference>
<dbReference type="GO" id="GO:0009307">
    <property type="term" value="P:DNA restriction-modification system"/>
    <property type="evidence" value="ECO:0007669"/>
    <property type="project" value="InterPro"/>
</dbReference>
<dbReference type="Pfam" id="PF04471">
    <property type="entry name" value="Mrr_cat"/>
    <property type="match status" value="1"/>
</dbReference>
<dbReference type="SUPFAM" id="SSF52980">
    <property type="entry name" value="Restriction endonuclease-like"/>
    <property type="match status" value="1"/>
</dbReference>
<dbReference type="AlphaFoldDB" id="A0A5K7WXG4"/>
<keyword evidence="1" id="KW-0472">Membrane</keyword>
<evidence type="ECO:0000259" key="2">
    <source>
        <dbReference type="Pfam" id="PF04471"/>
    </source>
</evidence>
<evidence type="ECO:0000313" key="4">
    <source>
        <dbReference type="Proteomes" id="UP000326951"/>
    </source>
</evidence>
<dbReference type="GO" id="GO:0003677">
    <property type="term" value="F:DNA binding"/>
    <property type="evidence" value="ECO:0007669"/>
    <property type="project" value="InterPro"/>
</dbReference>
<feature type="transmembrane region" description="Helical" evidence="1">
    <location>
        <begin position="32"/>
        <end position="53"/>
    </location>
</feature>
<reference evidence="3 4" key="1">
    <citation type="submission" date="2019-09" db="EMBL/GenBank/DDBJ databases">
        <title>Complete genome sequence of Sporolactobacillus terrae 70-3.</title>
        <authorList>
            <person name="Tanaka N."/>
            <person name="Shiwa Y."/>
            <person name="Fujita N."/>
            <person name="Tanasupawat S."/>
        </authorList>
    </citation>
    <scope>NUCLEOTIDE SEQUENCE [LARGE SCALE GENOMIC DNA]</scope>
    <source>
        <strain evidence="3 4">70-3</strain>
    </source>
</reference>
<dbReference type="PANTHER" id="PTHR30015">
    <property type="entry name" value="MRR RESTRICTION SYSTEM PROTEIN"/>
    <property type="match status" value="1"/>
</dbReference>
<dbReference type="RefSeq" id="WP_139692436.1">
    <property type="nucleotide sequence ID" value="NZ_AP021853.1"/>
</dbReference>
<keyword evidence="1" id="KW-0812">Transmembrane</keyword>
<dbReference type="InterPro" id="IPR007560">
    <property type="entry name" value="Restrct_endonuc_IV_Mrr"/>
</dbReference>
<dbReference type="Proteomes" id="UP000326951">
    <property type="component" value="Chromosome"/>
</dbReference>
<accession>A0A5K7WXG4</accession>
<dbReference type="PANTHER" id="PTHR30015:SF7">
    <property type="entry name" value="TYPE IV METHYL-DIRECTED RESTRICTION ENZYME ECOKMRR"/>
    <property type="match status" value="1"/>
</dbReference>
<evidence type="ECO:0000313" key="3">
    <source>
        <dbReference type="EMBL" id="BBN99381.1"/>
    </source>
</evidence>
<name>A0A5K7WXG4_9BACL</name>
<dbReference type="Gene3D" id="3.40.1350.10">
    <property type="match status" value="1"/>
</dbReference>
<dbReference type="GO" id="GO:0015666">
    <property type="term" value="F:restriction endodeoxyribonuclease activity"/>
    <property type="evidence" value="ECO:0007669"/>
    <property type="project" value="TreeGrafter"/>
</dbReference>
<feature type="transmembrane region" description="Helical" evidence="1">
    <location>
        <begin position="9"/>
        <end position="26"/>
    </location>
</feature>
<dbReference type="InterPro" id="IPR052906">
    <property type="entry name" value="Type_IV_Methyl-Rstrct_Enzyme"/>
</dbReference>
<organism evidence="3 4">
    <name type="scientific">Sporolactobacillus terrae</name>
    <dbReference type="NCBI Taxonomy" id="269673"/>
    <lineage>
        <taxon>Bacteria</taxon>
        <taxon>Bacillati</taxon>
        <taxon>Bacillota</taxon>
        <taxon>Bacilli</taxon>
        <taxon>Bacillales</taxon>
        <taxon>Sporolactobacillaceae</taxon>
        <taxon>Sporolactobacillus</taxon>
    </lineage>
</organism>
<gene>
    <name evidence="3" type="ORF">St703_20860</name>
</gene>
<dbReference type="EMBL" id="AP021853">
    <property type="protein sequence ID" value="BBN99381.1"/>
    <property type="molecule type" value="Genomic_DNA"/>
</dbReference>
<protein>
    <recommendedName>
        <fullName evidence="2">Restriction endonuclease type IV Mrr domain-containing protein</fullName>
    </recommendedName>
</protein>
<dbReference type="InterPro" id="IPR011856">
    <property type="entry name" value="tRNA_endonuc-like_dom_sf"/>
</dbReference>
<evidence type="ECO:0000256" key="1">
    <source>
        <dbReference type="SAM" id="Phobius"/>
    </source>
</evidence>